<dbReference type="EMBL" id="CM017323">
    <property type="protein sequence ID" value="KAE8021429.1"/>
    <property type="molecule type" value="Genomic_DNA"/>
</dbReference>
<dbReference type="InterPro" id="IPR027942">
    <property type="entry name" value="SEO_N"/>
</dbReference>
<proteinExistence type="predicted"/>
<dbReference type="PANTHER" id="PTHR33232:SF9">
    <property type="entry name" value="PROTEIN SIEVE ELEMENT OCCLUSION B"/>
    <property type="match status" value="1"/>
</dbReference>
<evidence type="ECO:0000313" key="3">
    <source>
        <dbReference type="Proteomes" id="UP000327013"/>
    </source>
</evidence>
<keyword evidence="3" id="KW-1185">Reference proteome</keyword>
<name>A0A5N6QV77_9ROSI</name>
<protein>
    <recommendedName>
        <fullName evidence="1">Sieve element occlusion N-terminal domain-containing protein</fullName>
    </recommendedName>
</protein>
<evidence type="ECO:0000313" key="2">
    <source>
        <dbReference type="EMBL" id="KAE8021429.1"/>
    </source>
</evidence>
<gene>
    <name evidence="2" type="ORF">FH972_007319</name>
</gene>
<dbReference type="Proteomes" id="UP000327013">
    <property type="component" value="Chromosome 3"/>
</dbReference>
<evidence type="ECO:0000259" key="1">
    <source>
        <dbReference type="Pfam" id="PF14576"/>
    </source>
</evidence>
<dbReference type="Pfam" id="PF14576">
    <property type="entry name" value="SEO_N"/>
    <property type="match status" value="1"/>
</dbReference>
<feature type="domain" description="Sieve element occlusion N-terminal" evidence="1">
    <location>
        <begin position="2"/>
        <end position="112"/>
    </location>
</feature>
<reference evidence="2 3" key="1">
    <citation type="submission" date="2019-06" db="EMBL/GenBank/DDBJ databases">
        <title>A chromosomal-level reference genome of Carpinus fangiana (Coryloideae, Betulaceae).</title>
        <authorList>
            <person name="Yang X."/>
            <person name="Wang Z."/>
            <person name="Zhang L."/>
            <person name="Hao G."/>
            <person name="Liu J."/>
            <person name="Yang Y."/>
        </authorList>
    </citation>
    <scope>NUCLEOTIDE SEQUENCE [LARGE SCALE GENOMIC DNA]</scope>
    <source>
        <strain evidence="2">Cfa_2016G</strain>
        <tissue evidence="2">Leaf</tissue>
    </source>
</reference>
<sequence>MLLVVAAFALRYGEFWLLVQIIYSTNQLIAKPITQMPGLSSEHASALKPRFDALNDLIKAILEVTHCAVKIKELPSKYITPEFPALSTGIAQFPTAAYWTISSILACATLITS</sequence>
<dbReference type="InterPro" id="IPR039299">
    <property type="entry name" value="SEOA"/>
</dbReference>
<accession>A0A5N6QV77</accession>
<organism evidence="2 3">
    <name type="scientific">Carpinus fangiana</name>
    <dbReference type="NCBI Taxonomy" id="176857"/>
    <lineage>
        <taxon>Eukaryota</taxon>
        <taxon>Viridiplantae</taxon>
        <taxon>Streptophyta</taxon>
        <taxon>Embryophyta</taxon>
        <taxon>Tracheophyta</taxon>
        <taxon>Spermatophyta</taxon>
        <taxon>Magnoliopsida</taxon>
        <taxon>eudicotyledons</taxon>
        <taxon>Gunneridae</taxon>
        <taxon>Pentapetalae</taxon>
        <taxon>rosids</taxon>
        <taxon>fabids</taxon>
        <taxon>Fagales</taxon>
        <taxon>Betulaceae</taxon>
        <taxon>Carpinus</taxon>
    </lineage>
</organism>
<dbReference type="AlphaFoldDB" id="A0A5N6QV77"/>
<dbReference type="OrthoDB" id="1729979at2759"/>
<dbReference type="PANTHER" id="PTHR33232">
    <property type="entry name" value="PROTEIN SIEVE ELEMENT OCCLUSION B-LIKE"/>
    <property type="match status" value="1"/>
</dbReference>
<dbReference type="GO" id="GO:0010088">
    <property type="term" value="P:phloem development"/>
    <property type="evidence" value="ECO:0007669"/>
    <property type="project" value="InterPro"/>
</dbReference>